<keyword evidence="1" id="KW-1133">Transmembrane helix</keyword>
<organism evidence="3 4">
    <name type="scientific">Aphanomyces stellatus</name>
    <dbReference type="NCBI Taxonomy" id="120398"/>
    <lineage>
        <taxon>Eukaryota</taxon>
        <taxon>Sar</taxon>
        <taxon>Stramenopiles</taxon>
        <taxon>Oomycota</taxon>
        <taxon>Saprolegniomycetes</taxon>
        <taxon>Saprolegniales</taxon>
        <taxon>Verrucalvaceae</taxon>
        <taxon>Aphanomyces</taxon>
    </lineage>
</organism>
<reference evidence="3 4" key="1">
    <citation type="submission" date="2019-03" db="EMBL/GenBank/DDBJ databases">
        <authorList>
            <person name="Gaulin E."/>
            <person name="Dumas B."/>
        </authorList>
    </citation>
    <scope>NUCLEOTIDE SEQUENCE [LARGE SCALE GENOMIC DNA]</scope>
    <source>
        <strain evidence="3">CBS 568.67</strain>
    </source>
</reference>
<evidence type="ECO:0000256" key="1">
    <source>
        <dbReference type="SAM" id="Phobius"/>
    </source>
</evidence>
<keyword evidence="1" id="KW-0472">Membrane</keyword>
<feature type="transmembrane region" description="Helical" evidence="1">
    <location>
        <begin position="183"/>
        <end position="200"/>
    </location>
</feature>
<feature type="transmembrane region" description="Helical" evidence="1">
    <location>
        <begin position="81"/>
        <end position="101"/>
    </location>
</feature>
<feature type="transmembrane region" description="Helical" evidence="1">
    <location>
        <begin position="113"/>
        <end position="134"/>
    </location>
</feature>
<feature type="transmembrane region" description="Helical" evidence="1">
    <location>
        <begin position="7"/>
        <end position="29"/>
    </location>
</feature>
<sequence>MVSCDARYFVAATVPLMAATIAYGFYMVFHGLVTYEDVATYTNTRRLFIQIHTVVVSVASISLLLQLVPHLRTTCARFHRVNGRVCICSFLIAMAVGAMALSYDFGSGKVVLGFIQSVALTSLVAGTALPAWYYARAGDFVQHRRFAIRLAGVTLSALIVFHVSLVVVLALEGWHVLEVFHSDWSAFIGSIATLFVIFLVEWKLQCEQQDAYVRWMDSWHCLRLWKSHTTVYDPIEEAIASTPSTPQHRFNELAQDQATVVKV</sequence>
<keyword evidence="4" id="KW-1185">Reference proteome</keyword>
<proteinExistence type="predicted"/>
<dbReference type="Proteomes" id="UP000332933">
    <property type="component" value="Unassembled WGS sequence"/>
</dbReference>
<reference evidence="2" key="2">
    <citation type="submission" date="2019-06" db="EMBL/GenBank/DDBJ databases">
        <title>Genomics analysis of Aphanomyces spp. identifies a new class of oomycete effector associated with host adaptation.</title>
        <authorList>
            <person name="Gaulin E."/>
        </authorList>
    </citation>
    <scope>NUCLEOTIDE SEQUENCE</scope>
    <source>
        <strain evidence="2">CBS 578.67</strain>
    </source>
</reference>
<accession>A0A485L6E5</accession>
<evidence type="ECO:0000313" key="3">
    <source>
        <dbReference type="EMBL" id="VFT92820.1"/>
    </source>
</evidence>
<keyword evidence="1" id="KW-0812">Transmembrane</keyword>
<feature type="transmembrane region" description="Helical" evidence="1">
    <location>
        <begin position="146"/>
        <end position="171"/>
    </location>
</feature>
<name>A0A485L6E5_9STRA</name>
<feature type="transmembrane region" description="Helical" evidence="1">
    <location>
        <begin position="49"/>
        <end position="69"/>
    </location>
</feature>
<dbReference type="EMBL" id="VJMH01005786">
    <property type="protein sequence ID" value="KAF0692943.1"/>
    <property type="molecule type" value="Genomic_DNA"/>
</dbReference>
<evidence type="ECO:0000313" key="2">
    <source>
        <dbReference type="EMBL" id="KAF0692943.1"/>
    </source>
</evidence>
<gene>
    <name evidence="3" type="primary">Aste57867_16036</name>
    <name evidence="2" type="ORF">As57867_015980</name>
    <name evidence="3" type="ORF">ASTE57867_16036</name>
</gene>
<evidence type="ECO:0000313" key="4">
    <source>
        <dbReference type="Proteomes" id="UP000332933"/>
    </source>
</evidence>
<dbReference type="AlphaFoldDB" id="A0A485L6E5"/>
<dbReference type="EMBL" id="CAADRA010005807">
    <property type="protein sequence ID" value="VFT92820.1"/>
    <property type="molecule type" value="Genomic_DNA"/>
</dbReference>
<protein>
    <submittedName>
        <fullName evidence="3">Aste57867_16036 protein</fullName>
    </submittedName>
</protein>